<dbReference type="Gene3D" id="3.20.20.190">
    <property type="entry name" value="Phosphatidylinositol (PI) phosphodiesterase"/>
    <property type="match status" value="1"/>
</dbReference>
<dbReference type="Gene3D" id="1.10.238.10">
    <property type="entry name" value="EF-hand"/>
    <property type="match status" value="1"/>
</dbReference>
<keyword evidence="3" id="KW-0807">Transducer</keyword>
<keyword evidence="4" id="KW-0443">Lipid metabolism</keyword>
<dbReference type="InterPro" id="IPR001192">
    <property type="entry name" value="PI-PLC_fam"/>
</dbReference>
<feature type="region of interest" description="Disordered" evidence="5">
    <location>
        <begin position="251"/>
        <end position="277"/>
    </location>
</feature>
<gene>
    <name evidence="8" type="ORF">CITCOLO1_LOCUS19318</name>
</gene>
<evidence type="ECO:0000259" key="7">
    <source>
        <dbReference type="PROSITE" id="PS50008"/>
    </source>
</evidence>
<dbReference type="SUPFAM" id="SSF51695">
    <property type="entry name" value="PLC-like phosphodiesterases"/>
    <property type="match status" value="1"/>
</dbReference>
<dbReference type="InterPro" id="IPR035892">
    <property type="entry name" value="C2_domain_sf"/>
</dbReference>
<dbReference type="PROSITE" id="PS50008">
    <property type="entry name" value="PIPLC_Y_DOMAIN"/>
    <property type="match status" value="1"/>
</dbReference>
<dbReference type="InterPro" id="IPR000909">
    <property type="entry name" value="PLipase_C_PInositol-sp_X_dom"/>
</dbReference>
<dbReference type="CDD" id="cd00275">
    <property type="entry name" value="C2_PLC_like"/>
    <property type="match status" value="1"/>
</dbReference>
<evidence type="ECO:0000256" key="1">
    <source>
        <dbReference type="ARBA" id="ARBA00001195"/>
    </source>
</evidence>
<dbReference type="SUPFAM" id="SSF49562">
    <property type="entry name" value="C2 domain (Calcium/lipid-binding domain, CaLB)"/>
    <property type="match status" value="1"/>
</dbReference>
<organism evidence="8 9">
    <name type="scientific">Citrullus colocynthis</name>
    <name type="common">colocynth</name>
    <dbReference type="NCBI Taxonomy" id="252529"/>
    <lineage>
        <taxon>Eukaryota</taxon>
        <taxon>Viridiplantae</taxon>
        <taxon>Streptophyta</taxon>
        <taxon>Embryophyta</taxon>
        <taxon>Tracheophyta</taxon>
        <taxon>Spermatophyta</taxon>
        <taxon>Magnoliopsida</taxon>
        <taxon>eudicotyledons</taxon>
        <taxon>Gunneridae</taxon>
        <taxon>Pentapetalae</taxon>
        <taxon>rosids</taxon>
        <taxon>fabids</taxon>
        <taxon>Cucurbitales</taxon>
        <taxon>Cucurbitaceae</taxon>
        <taxon>Benincaseae</taxon>
        <taxon>Citrullus</taxon>
    </lineage>
</organism>
<dbReference type="SMART" id="SM00239">
    <property type="entry name" value="C2"/>
    <property type="match status" value="1"/>
</dbReference>
<dbReference type="SMART" id="SM00149">
    <property type="entry name" value="PLCYc"/>
    <property type="match status" value="1"/>
</dbReference>
<dbReference type="Pfam" id="PF00388">
    <property type="entry name" value="PI-PLC-X"/>
    <property type="match status" value="1"/>
</dbReference>
<dbReference type="PROSITE" id="PS50004">
    <property type="entry name" value="C2"/>
    <property type="match status" value="1"/>
</dbReference>
<dbReference type="PANTHER" id="PTHR10336:SF105">
    <property type="entry name" value="PHOSPHOINOSITIDE PHOSPHOLIPASE C 1"/>
    <property type="match status" value="1"/>
</dbReference>
<evidence type="ECO:0000313" key="9">
    <source>
        <dbReference type="Proteomes" id="UP001642487"/>
    </source>
</evidence>
<keyword evidence="9" id="KW-1185">Reference proteome</keyword>
<keyword evidence="4" id="KW-0378">Hydrolase</keyword>
<dbReference type="PROSITE" id="PS50007">
    <property type="entry name" value="PIPLC_X_DOMAIN"/>
    <property type="match status" value="1"/>
</dbReference>
<dbReference type="EC" id="3.1.4.11" evidence="4"/>
<evidence type="ECO:0000256" key="3">
    <source>
        <dbReference type="ARBA" id="ARBA00023224"/>
    </source>
</evidence>
<dbReference type="SMART" id="SM00148">
    <property type="entry name" value="PLCXc"/>
    <property type="match status" value="1"/>
</dbReference>
<proteinExistence type="predicted"/>
<evidence type="ECO:0000256" key="2">
    <source>
        <dbReference type="ARBA" id="ARBA00004202"/>
    </source>
</evidence>
<protein>
    <recommendedName>
        <fullName evidence="4">Phosphoinositide phospholipase C</fullName>
        <ecNumber evidence="4">3.1.4.11</ecNumber>
    </recommendedName>
</protein>
<sequence length="571" mass="66069">MYKHSFRVCFCFRRRFRTNVAQAPEDVKMMFDQYSENGTMNIDQLQMFLEEIQGEESDIKAQAIFNNLRHLNIFQRRGLRLEDFFRYLLGDLNLAFSPSQGVYQDMRAPLSHYYIFTGHNSYLTGNQLSSDSSVTPIIRALKRGVRAIELDLWPSSKKENGIDVLHGGTLTAPVELIKCLRAIKDHAFTASEYPVVITFEDHLTHHLRKEVAKMVTVTFGDILYVPKSEDLNEFPSPESLKGRILISTKPPEHLKVESTKEKPSANKERDTADDDIWESVRPQEDVDEDHLVEEDRDEDIVIPEYRSLIAIHAKKLKRGSNLQTYFNDIEKVSRLSLSEQELENAITNYGHDIIRFTQRNLLRVYPKGLRLDSSNYNPMLGWTHGAQMVAFNMQGHGKYLWIMEGMFRGNGGCGYIKKPDFLLNNPDHKNSNSRSTSSTMIKRLKIKVYMGEGWHLEFGLSHFDFYSPPDLYVKIRIVGVREDTVTRRTIPVEDQWVPVWNEEFSFSISAPEIALLQIVVRDHDTSGKDDFAGQTCLPVKELRSGIRAVPLYDRKGERYKHVKLLMRFEFE</sequence>
<feature type="domain" description="C2" evidence="6">
    <location>
        <begin position="425"/>
        <end position="553"/>
    </location>
</feature>
<dbReference type="InterPro" id="IPR001711">
    <property type="entry name" value="PLipase_C_Pinositol-sp_Y"/>
</dbReference>
<keyword evidence="4" id="KW-0442">Lipid degradation</keyword>
<dbReference type="Gene3D" id="2.60.40.150">
    <property type="entry name" value="C2 domain"/>
    <property type="match status" value="1"/>
</dbReference>
<dbReference type="Pfam" id="PF00387">
    <property type="entry name" value="PI-PLC-Y"/>
    <property type="match status" value="1"/>
</dbReference>
<dbReference type="InterPro" id="IPR011992">
    <property type="entry name" value="EF-hand-dom_pair"/>
</dbReference>
<evidence type="ECO:0000256" key="4">
    <source>
        <dbReference type="RuleBase" id="RU361133"/>
    </source>
</evidence>
<dbReference type="Pfam" id="PF00168">
    <property type="entry name" value="C2"/>
    <property type="match status" value="1"/>
</dbReference>
<feature type="domain" description="PI-PLC Y-box" evidence="7">
    <location>
        <begin position="336"/>
        <end position="422"/>
    </location>
</feature>
<dbReference type="InterPro" id="IPR000008">
    <property type="entry name" value="C2_dom"/>
</dbReference>
<accession>A0ABP0Z497</accession>
<dbReference type="EMBL" id="OZ021742">
    <property type="protein sequence ID" value="CAK9326952.1"/>
    <property type="molecule type" value="Genomic_DNA"/>
</dbReference>
<comment type="subcellular location">
    <subcellularLocation>
        <location evidence="2">Cell membrane</location>
        <topology evidence="2">Peripheral membrane protein</topology>
    </subcellularLocation>
</comment>
<feature type="compositionally biased region" description="Basic and acidic residues" evidence="5">
    <location>
        <begin position="251"/>
        <end position="270"/>
    </location>
</feature>
<dbReference type="InterPro" id="IPR017946">
    <property type="entry name" value="PLC-like_Pdiesterase_TIM-brl"/>
</dbReference>
<evidence type="ECO:0000259" key="6">
    <source>
        <dbReference type="PROSITE" id="PS50004"/>
    </source>
</evidence>
<comment type="catalytic activity">
    <reaction evidence="1 4">
        <text>a 1,2-diacyl-sn-glycero-3-phospho-(1D-myo-inositol-4,5-bisphosphate) + H2O = 1D-myo-inositol 1,4,5-trisphosphate + a 1,2-diacyl-sn-glycerol + H(+)</text>
        <dbReference type="Rhea" id="RHEA:33179"/>
        <dbReference type="ChEBI" id="CHEBI:15377"/>
        <dbReference type="ChEBI" id="CHEBI:15378"/>
        <dbReference type="ChEBI" id="CHEBI:17815"/>
        <dbReference type="ChEBI" id="CHEBI:58456"/>
        <dbReference type="ChEBI" id="CHEBI:203600"/>
        <dbReference type="EC" id="3.1.4.11"/>
    </reaction>
</comment>
<dbReference type="Proteomes" id="UP001642487">
    <property type="component" value="Chromosome 8"/>
</dbReference>
<dbReference type="PRINTS" id="PR00390">
    <property type="entry name" value="PHPHLIPASEC"/>
</dbReference>
<dbReference type="CDD" id="cd08599">
    <property type="entry name" value="PI-PLCc_plant"/>
    <property type="match status" value="1"/>
</dbReference>
<evidence type="ECO:0000313" key="8">
    <source>
        <dbReference type="EMBL" id="CAK9326952.1"/>
    </source>
</evidence>
<dbReference type="SUPFAM" id="SSF47473">
    <property type="entry name" value="EF-hand"/>
    <property type="match status" value="1"/>
</dbReference>
<reference evidence="8 9" key="1">
    <citation type="submission" date="2024-03" db="EMBL/GenBank/DDBJ databases">
        <authorList>
            <person name="Gkanogiannis A."/>
            <person name="Becerra Lopez-Lavalle L."/>
        </authorList>
    </citation>
    <scope>NUCLEOTIDE SEQUENCE [LARGE SCALE GENOMIC DNA]</scope>
</reference>
<evidence type="ECO:0000256" key="5">
    <source>
        <dbReference type="SAM" id="MobiDB-lite"/>
    </source>
</evidence>
<name>A0ABP0Z497_9ROSI</name>
<dbReference type="PANTHER" id="PTHR10336">
    <property type="entry name" value="PHOSPHOINOSITIDE-SPECIFIC PHOSPHOLIPASE C FAMILY PROTEIN"/>
    <property type="match status" value="1"/>
</dbReference>